<keyword evidence="1" id="KW-0560">Oxidoreductase</keyword>
<sequence length="328" mass="36289">MASPMYNNEPVIKADLSGRTVMVVGANTGIGYEAAKHFAMMQPSKVIITARNDNKAAATVSGLKNETGFQNLEGRILELSRFASVVEFADKFNKDGDDLDILVINAGVAYEKFSKTQDGWEETVQINHLANSLVSLLLLPRLAETAKKHSSLSRLVIVSSETHEWVDLRVKRTGPNIFEYLNTPESFHEQRYPTTKLLNILFTRALAAHLQPTSDIIVDAVTPGLCRSDLARNTITDAQFDAQLAAARSSEEGSRQLIWAAVGPENATREEMKKLHGQYVHNTKIEQVSEWVTSEEGGLVQERVFNETVEILSKVSPTLPDVVKTLIL</sequence>
<dbReference type="PRINTS" id="PR00081">
    <property type="entry name" value="GDHRDH"/>
</dbReference>
<dbReference type="EMBL" id="JASBNA010000007">
    <property type="protein sequence ID" value="KAK7690012.1"/>
    <property type="molecule type" value="Genomic_DNA"/>
</dbReference>
<gene>
    <name evidence="2" type="ORF">QCA50_006654</name>
</gene>
<keyword evidence="3" id="KW-1185">Reference proteome</keyword>
<dbReference type="InterPro" id="IPR036291">
    <property type="entry name" value="NAD(P)-bd_dom_sf"/>
</dbReference>
<dbReference type="AlphaFoldDB" id="A0AAW0GJH1"/>
<dbReference type="Gene3D" id="3.40.50.720">
    <property type="entry name" value="NAD(P)-binding Rossmann-like Domain"/>
    <property type="match status" value="1"/>
</dbReference>
<dbReference type="GO" id="GO:0016491">
    <property type="term" value="F:oxidoreductase activity"/>
    <property type="evidence" value="ECO:0007669"/>
    <property type="project" value="UniProtKB-KW"/>
</dbReference>
<dbReference type="PANTHER" id="PTHR43157">
    <property type="entry name" value="PHOSPHATIDYLINOSITOL-GLYCAN BIOSYNTHESIS CLASS F PROTEIN-RELATED"/>
    <property type="match status" value="1"/>
</dbReference>
<reference evidence="2 3" key="1">
    <citation type="submission" date="2022-09" db="EMBL/GenBank/DDBJ databases">
        <authorList>
            <person name="Palmer J.M."/>
        </authorList>
    </citation>
    <scope>NUCLEOTIDE SEQUENCE [LARGE SCALE GENOMIC DNA]</scope>
    <source>
        <strain evidence="2 3">DSM 7382</strain>
    </source>
</reference>
<proteinExistence type="predicted"/>
<name>A0AAW0GJH1_9APHY</name>
<organism evidence="2 3">
    <name type="scientific">Cerrena zonata</name>
    <dbReference type="NCBI Taxonomy" id="2478898"/>
    <lineage>
        <taxon>Eukaryota</taxon>
        <taxon>Fungi</taxon>
        <taxon>Dikarya</taxon>
        <taxon>Basidiomycota</taxon>
        <taxon>Agaricomycotina</taxon>
        <taxon>Agaricomycetes</taxon>
        <taxon>Polyporales</taxon>
        <taxon>Cerrenaceae</taxon>
        <taxon>Cerrena</taxon>
    </lineage>
</organism>
<protein>
    <recommendedName>
        <fullName evidence="4">Short-chain dehydrogenase</fullName>
    </recommendedName>
</protein>
<comment type="caution">
    <text evidence="2">The sequence shown here is derived from an EMBL/GenBank/DDBJ whole genome shotgun (WGS) entry which is preliminary data.</text>
</comment>
<dbReference type="Proteomes" id="UP001385951">
    <property type="component" value="Unassembled WGS sequence"/>
</dbReference>
<dbReference type="Pfam" id="PF00106">
    <property type="entry name" value="adh_short"/>
    <property type="match status" value="1"/>
</dbReference>
<evidence type="ECO:0008006" key="4">
    <source>
        <dbReference type="Google" id="ProtNLM"/>
    </source>
</evidence>
<dbReference type="InterPro" id="IPR002347">
    <property type="entry name" value="SDR_fam"/>
</dbReference>
<dbReference type="PANTHER" id="PTHR43157:SF31">
    <property type="entry name" value="PHOSPHATIDYLINOSITOL-GLYCAN BIOSYNTHESIS CLASS F PROTEIN"/>
    <property type="match status" value="1"/>
</dbReference>
<evidence type="ECO:0000313" key="3">
    <source>
        <dbReference type="Proteomes" id="UP001385951"/>
    </source>
</evidence>
<accession>A0AAW0GJH1</accession>
<evidence type="ECO:0000256" key="1">
    <source>
        <dbReference type="ARBA" id="ARBA00023002"/>
    </source>
</evidence>
<dbReference type="SUPFAM" id="SSF51735">
    <property type="entry name" value="NAD(P)-binding Rossmann-fold domains"/>
    <property type="match status" value="1"/>
</dbReference>
<evidence type="ECO:0000313" key="2">
    <source>
        <dbReference type="EMBL" id="KAK7690012.1"/>
    </source>
</evidence>